<dbReference type="EMBL" id="LARY01000002">
    <property type="protein sequence ID" value="RDX00726.1"/>
    <property type="molecule type" value="Genomic_DNA"/>
</dbReference>
<proteinExistence type="predicted"/>
<evidence type="ECO:0000313" key="1">
    <source>
        <dbReference type="EMBL" id="RDX00726.1"/>
    </source>
</evidence>
<gene>
    <name evidence="1" type="ORF">UR08_07010</name>
</gene>
<organism evidence="1 2">
    <name type="scientific">Listeria kieliensis</name>
    <dbReference type="NCBI Taxonomy" id="1621700"/>
    <lineage>
        <taxon>Bacteria</taxon>
        <taxon>Bacillati</taxon>
        <taxon>Bacillota</taxon>
        <taxon>Bacilli</taxon>
        <taxon>Bacillales</taxon>
        <taxon>Listeriaceae</taxon>
        <taxon>Listeria</taxon>
    </lineage>
</organism>
<dbReference type="Proteomes" id="UP000257055">
    <property type="component" value="Unassembled WGS sequence"/>
</dbReference>
<dbReference type="RefSeq" id="WP_115752967.1">
    <property type="nucleotide sequence ID" value="NZ_LARY01000002.1"/>
</dbReference>
<dbReference type="AlphaFoldDB" id="A0A3D8TSL3"/>
<comment type="caution">
    <text evidence="1">The sequence shown here is derived from an EMBL/GenBank/DDBJ whole genome shotgun (WGS) entry which is preliminary data.</text>
</comment>
<reference evidence="2" key="1">
    <citation type="submission" date="2015-04" db="EMBL/GenBank/DDBJ databases">
        <authorList>
            <person name="Schardt J."/>
            <person name="Mueller-Herbst S."/>
            <person name="Scherer S."/>
            <person name="Huptas C."/>
        </authorList>
    </citation>
    <scope>NUCLEOTIDE SEQUENCE [LARGE SCALE GENOMIC DNA]</scope>
    <source>
        <strain evidence="2">Kiel-L1</strain>
    </source>
</reference>
<evidence type="ECO:0000313" key="2">
    <source>
        <dbReference type="Proteomes" id="UP000257055"/>
    </source>
</evidence>
<sequence length="188" mass="21271">MSTKFIYKALMECQNEKHLTALYLGDDFESYNAGYIEAVTENDVLFRARRQDGVLEGWIAVPIEAINKIEMGTNDLKAVEVYGQSLNEIYEETFFKGDTPKRKHSIMEIVSDYLLHSGEVTTIELLCGEEYLNGIIVEDDLFGLKLEVYTDEGSSDGLAWIKKEDITGIRFGGKSEKIIKKFMASEGK</sequence>
<name>A0A3D8TSL3_9LIST</name>
<keyword evidence="2" id="KW-1185">Reference proteome</keyword>
<protein>
    <submittedName>
        <fullName evidence="1">Uncharacterized protein</fullName>
    </submittedName>
</protein>
<accession>A0A3D8TSL3</accession>